<evidence type="ECO:0000313" key="4">
    <source>
        <dbReference type="Proteomes" id="UP001491310"/>
    </source>
</evidence>
<keyword evidence="1" id="KW-0175">Coiled coil</keyword>
<dbReference type="Proteomes" id="UP001491310">
    <property type="component" value="Unassembled WGS sequence"/>
</dbReference>
<accession>A0ABR2YSC9</accession>
<sequence length="417" mass="46034">MSCPEDVATPSLQRSTSPTQNRRASRLSNGTSSVSSSTSTSTVTSRGPMSRPPFKLVSQNITPSWKSLRAGTSTPPSVSSKKEVPEKPRLGLMQELLDARKENNAFRSSNSELKEELKKYKTVVQSLESQGLNMQSQCSVADETKLVTSKVLQNLTQQLLTERSEKKEFMEMLEQEGRELQSVIANKEELEIRLEGLLQKISELETAKQELEHSKQDVEAARASLQRQLGSATETARSRDTSLDKMHLELEAAHVEITALAGAFTNIKNTLSRVDSARQTAEAQLAALKAERSQDQAEIEQMRSQMGIQAELLRTRDMQITELEAQLAQASKAVQDLPQQLAAVNDALAEARKEAAVSGKRKKKPSLVFSLLTGALGVVSTLLVQRLHNEWGPANSEEAKQQKGLRLLFWRVSVSKA</sequence>
<name>A0ABR2YSC9_9CHLO</name>
<proteinExistence type="predicted"/>
<gene>
    <name evidence="3" type="ORF">WJX75_008069</name>
</gene>
<keyword evidence="4" id="KW-1185">Reference proteome</keyword>
<dbReference type="SUPFAM" id="SSF90257">
    <property type="entry name" value="Myosin rod fragments"/>
    <property type="match status" value="1"/>
</dbReference>
<reference evidence="3 4" key="1">
    <citation type="journal article" date="2024" name="Nat. Commun.">
        <title>Phylogenomics reveals the evolutionary origins of lichenization in chlorophyte algae.</title>
        <authorList>
            <person name="Puginier C."/>
            <person name="Libourel C."/>
            <person name="Otte J."/>
            <person name="Skaloud P."/>
            <person name="Haon M."/>
            <person name="Grisel S."/>
            <person name="Petersen M."/>
            <person name="Berrin J.G."/>
            <person name="Delaux P.M."/>
            <person name="Dal Grande F."/>
            <person name="Keller J."/>
        </authorList>
    </citation>
    <scope>NUCLEOTIDE SEQUENCE [LARGE SCALE GENOMIC DNA]</scope>
    <source>
        <strain evidence="3 4">SAG 216-7</strain>
    </source>
</reference>
<evidence type="ECO:0000256" key="2">
    <source>
        <dbReference type="SAM" id="MobiDB-lite"/>
    </source>
</evidence>
<protein>
    <submittedName>
        <fullName evidence="3">Uncharacterized protein</fullName>
    </submittedName>
</protein>
<feature type="compositionally biased region" description="Polar residues" evidence="2">
    <location>
        <begin position="57"/>
        <end position="79"/>
    </location>
</feature>
<feature type="compositionally biased region" description="Low complexity" evidence="2">
    <location>
        <begin position="31"/>
        <end position="45"/>
    </location>
</feature>
<evidence type="ECO:0000256" key="1">
    <source>
        <dbReference type="SAM" id="Coils"/>
    </source>
</evidence>
<comment type="caution">
    <text evidence="3">The sequence shown here is derived from an EMBL/GenBank/DDBJ whole genome shotgun (WGS) entry which is preliminary data.</text>
</comment>
<dbReference type="EMBL" id="JALJOT010000006">
    <property type="protein sequence ID" value="KAK9909824.1"/>
    <property type="molecule type" value="Genomic_DNA"/>
</dbReference>
<feature type="region of interest" description="Disordered" evidence="2">
    <location>
        <begin position="1"/>
        <end position="85"/>
    </location>
</feature>
<feature type="coiled-coil region" evidence="1">
    <location>
        <begin position="271"/>
        <end position="354"/>
    </location>
</feature>
<evidence type="ECO:0000313" key="3">
    <source>
        <dbReference type="EMBL" id="KAK9909824.1"/>
    </source>
</evidence>
<organism evidence="3 4">
    <name type="scientific">Coccomyxa subellipsoidea</name>
    <dbReference type="NCBI Taxonomy" id="248742"/>
    <lineage>
        <taxon>Eukaryota</taxon>
        <taxon>Viridiplantae</taxon>
        <taxon>Chlorophyta</taxon>
        <taxon>core chlorophytes</taxon>
        <taxon>Trebouxiophyceae</taxon>
        <taxon>Trebouxiophyceae incertae sedis</taxon>
        <taxon>Coccomyxaceae</taxon>
        <taxon>Coccomyxa</taxon>
    </lineage>
</organism>
<feature type="compositionally biased region" description="Polar residues" evidence="2">
    <location>
        <begin position="225"/>
        <end position="235"/>
    </location>
</feature>
<feature type="region of interest" description="Disordered" evidence="2">
    <location>
        <begin position="212"/>
        <end position="240"/>
    </location>
</feature>
<dbReference type="Gene3D" id="1.10.287.1490">
    <property type="match status" value="1"/>
</dbReference>
<feature type="compositionally biased region" description="Polar residues" evidence="2">
    <location>
        <begin position="10"/>
        <end position="30"/>
    </location>
</feature>